<feature type="compositionally biased region" description="Acidic residues" evidence="1">
    <location>
        <begin position="379"/>
        <end position="395"/>
    </location>
</feature>
<dbReference type="Proteomes" id="UP001164746">
    <property type="component" value="Chromosome 4"/>
</dbReference>
<dbReference type="EMBL" id="CP111015">
    <property type="protein sequence ID" value="WAR03008.1"/>
    <property type="molecule type" value="Genomic_DNA"/>
</dbReference>
<dbReference type="Pfam" id="PF08357">
    <property type="entry name" value="SEFIR"/>
    <property type="match status" value="1"/>
</dbReference>
<feature type="region of interest" description="Disordered" evidence="1">
    <location>
        <begin position="259"/>
        <end position="288"/>
    </location>
</feature>
<protein>
    <submittedName>
        <fullName evidence="3">CIKS-like protein</fullName>
    </submittedName>
</protein>
<dbReference type="PANTHER" id="PTHR34257">
    <property type="entry name" value="ADAPTER PROTEIN CIKS"/>
    <property type="match status" value="1"/>
</dbReference>
<proteinExistence type="predicted"/>
<sequence>MMENDYAWSSMESSGCHSMGPPTSYPSTMYHHNNHQQNVSLNNPCQMGKIQRHKSVEPASNMRLPVSLPGYDHSSPEFKRQRSMPLTDSMRVRAHDSNSQFYREQEPMDSVSPTCEAVPVHVGLMRAMNDRKLIGINPISSGIHSNSHFERIPQGSNGQQTPGRPLRLDITQATRYRDRPHHQDFISPGPTPTTPSTPLELLQHIANEKQFQPHDGYQELVMMKTEQELLKSKGGANSYGQQSGLFLRDGTIVDSQCLSRQRSPNGPANTFPQRLKPTPQQMNKSASVPTNVKLSEYTKKAFRHIKVFVTYAADDKQHTKRVLRLCECLEKNGFRCCVDIWQRKLPEDKRHNWYRDRFEEADFILVVLSPKYRRETDTFEMDNDADDSMDSDEEERSGQSYQLHTKKIYKLMCSEYTQSRSSQRFVPLVFPGMVKDLIPHWLIGSNNKPFYKWPDQYKDLLWMLTKPENRVPEHTPTVNRSLSEDSQNIENEAVVENGHLE</sequence>
<dbReference type="PROSITE" id="PS51534">
    <property type="entry name" value="SEFIR"/>
    <property type="match status" value="1"/>
</dbReference>
<feature type="region of interest" description="Disordered" evidence="1">
    <location>
        <begin position="379"/>
        <end position="398"/>
    </location>
</feature>
<feature type="domain" description="SEFIR" evidence="2">
    <location>
        <begin position="304"/>
        <end position="462"/>
    </location>
</feature>
<reference evidence="3" key="1">
    <citation type="submission" date="2022-11" db="EMBL/GenBank/DDBJ databases">
        <title>Centuries of genome instability and evolution in soft-shell clam transmissible cancer (bioRxiv).</title>
        <authorList>
            <person name="Hart S.F.M."/>
            <person name="Yonemitsu M.A."/>
            <person name="Giersch R.M."/>
            <person name="Beal B.F."/>
            <person name="Arriagada G."/>
            <person name="Davis B.W."/>
            <person name="Ostrander E.A."/>
            <person name="Goff S.P."/>
            <person name="Metzger M.J."/>
        </authorList>
    </citation>
    <scope>NUCLEOTIDE SEQUENCE</scope>
    <source>
        <strain evidence="3">MELC-2E11</strain>
        <tissue evidence="3">Siphon/mantle</tissue>
    </source>
</reference>
<keyword evidence="4" id="KW-1185">Reference proteome</keyword>
<accession>A0ABY7E2G8</accession>
<organism evidence="3 4">
    <name type="scientific">Mya arenaria</name>
    <name type="common">Soft-shell clam</name>
    <dbReference type="NCBI Taxonomy" id="6604"/>
    <lineage>
        <taxon>Eukaryota</taxon>
        <taxon>Metazoa</taxon>
        <taxon>Spiralia</taxon>
        <taxon>Lophotrochozoa</taxon>
        <taxon>Mollusca</taxon>
        <taxon>Bivalvia</taxon>
        <taxon>Autobranchia</taxon>
        <taxon>Heteroconchia</taxon>
        <taxon>Euheterodonta</taxon>
        <taxon>Imparidentia</taxon>
        <taxon>Neoheterodontei</taxon>
        <taxon>Myida</taxon>
        <taxon>Myoidea</taxon>
        <taxon>Myidae</taxon>
        <taxon>Mya</taxon>
    </lineage>
</organism>
<gene>
    <name evidence="3" type="ORF">MAR_009566</name>
</gene>
<evidence type="ECO:0000259" key="2">
    <source>
        <dbReference type="PROSITE" id="PS51534"/>
    </source>
</evidence>
<dbReference type="SUPFAM" id="SSF52200">
    <property type="entry name" value="Toll/Interleukin receptor TIR domain"/>
    <property type="match status" value="1"/>
</dbReference>
<evidence type="ECO:0000313" key="4">
    <source>
        <dbReference type="Proteomes" id="UP001164746"/>
    </source>
</evidence>
<dbReference type="InterPro" id="IPR053047">
    <property type="entry name" value="E3_ubiq_ligase_TRAF3IP2"/>
</dbReference>
<evidence type="ECO:0000256" key="1">
    <source>
        <dbReference type="SAM" id="MobiDB-lite"/>
    </source>
</evidence>
<dbReference type="InterPro" id="IPR035897">
    <property type="entry name" value="Toll_tir_struct_dom_sf"/>
</dbReference>
<evidence type="ECO:0000313" key="3">
    <source>
        <dbReference type="EMBL" id="WAR03008.1"/>
    </source>
</evidence>
<name>A0ABY7E2G8_MYAAR</name>
<dbReference type="PANTHER" id="PTHR34257:SF2">
    <property type="entry name" value="E3 UBIQUITIN LIGASE TRAF3IP2"/>
    <property type="match status" value="1"/>
</dbReference>
<dbReference type="InterPro" id="IPR013568">
    <property type="entry name" value="SEFIR_dom"/>
</dbReference>
<dbReference type="Gene3D" id="3.40.50.11530">
    <property type="match status" value="1"/>
</dbReference>